<dbReference type="NCBIfam" id="TIGR01162">
    <property type="entry name" value="purE"/>
    <property type="match status" value="1"/>
</dbReference>
<feature type="binding site" evidence="3 5">
    <location>
        <position position="33"/>
    </location>
    <ligand>
        <name>substrate</name>
    </ligand>
</feature>
<dbReference type="UniPathway" id="UPA00074">
    <property type="reaction ID" value="UER00943"/>
</dbReference>
<accession>A0A8J6TJ44</accession>
<feature type="domain" description="PurE" evidence="6">
    <location>
        <begin position="1"/>
        <end position="146"/>
    </location>
</feature>
<name>A0A8J6TJ44_9BACT</name>
<evidence type="ECO:0000313" key="8">
    <source>
        <dbReference type="Proteomes" id="UP000603434"/>
    </source>
</evidence>
<dbReference type="Pfam" id="PF00731">
    <property type="entry name" value="AIRC"/>
    <property type="match status" value="1"/>
</dbReference>
<dbReference type="Gene3D" id="3.40.50.1970">
    <property type="match status" value="1"/>
</dbReference>
<dbReference type="PIRSF" id="PIRSF001338">
    <property type="entry name" value="AIR_carboxylase"/>
    <property type="match status" value="1"/>
</dbReference>
<keyword evidence="7" id="KW-0456">Lyase</keyword>
<dbReference type="GO" id="GO:0016829">
    <property type="term" value="F:lyase activity"/>
    <property type="evidence" value="ECO:0007669"/>
    <property type="project" value="UniProtKB-KW"/>
</dbReference>
<feature type="binding site" evidence="3 5">
    <location>
        <position position="6"/>
    </location>
    <ligand>
        <name>substrate</name>
    </ligand>
</feature>
<dbReference type="PANTHER" id="PTHR23046">
    <property type="entry name" value="PHOSPHORIBOSYLAMINOIMIDAZOLE CARBOXYLASE CATALYTIC SUBUNIT"/>
    <property type="match status" value="1"/>
</dbReference>
<dbReference type="SMART" id="SM01001">
    <property type="entry name" value="AIRC"/>
    <property type="match status" value="1"/>
</dbReference>
<dbReference type="EMBL" id="JACNJH010000155">
    <property type="protein sequence ID" value="MBC8361837.1"/>
    <property type="molecule type" value="Genomic_DNA"/>
</dbReference>
<dbReference type="GO" id="GO:0034023">
    <property type="term" value="F:5-(carboxyamino)imidazole ribonucleotide mutase activity"/>
    <property type="evidence" value="ECO:0007669"/>
    <property type="project" value="UniProtKB-UniRule"/>
</dbReference>
<feature type="binding site" evidence="3 5">
    <location>
        <position position="3"/>
    </location>
    <ligand>
        <name>substrate</name>
    </ligand>
</feature>
<dbReference type="InterPro" id="IPR033747">
    <property type="entry name" value="PurE_ClassI"/>
</dbReference>
<dbReference type="InterPro" id="IPR024694">
    <property type="entry name" value="PurE_prokaryotes"/>
</dbReference>
<protein>
    <recommendedName>
        <fullName evidence="3 4">N5-carboxyaminoimidazole ribonucleotide mutase</fullName>
        <shortName evidence="3 4">N5-CAIR mutase</shortName>
        <ecNumber evidence="3 4">5.4.99.18</ecNumber>
    </recommendedName>
    <alternativeName>
        <fullName evidence="3">5-(carboxyamino)imidazole ribonucleotide mutase</fullName>
    </alternativeName>
</protein>
<dbReference type="Proteomes" id="UP000603434">
    <property type="component" value="Unassembled WGS sequence"/>
</dbReference>
<evidence type="ECO:0000256" key="1">
    <source>
        <dbReference type="ARBA" id="ARBA00022755"/>
    </source>
</evidence>
<organism evidence="7 8">
    <name type="scientific">Candidatus Desulfatibia profunda</name>
    <dbReference type="NCBI Taxonomy" id="2841695"/>
    <lineage>
        <taxon>Bacteria</taxon>
        <taxon>Pseudomonadati</taxon>
        <taxon>Thermodesulfobacteriota</taxon>
        <taxon>Desulfobacteria</taxon>
        <taxon>Desulfobacterales</taxon>
        <taxon>Desulfobacterales incertae sedis</taxon>
        <taxon>Candidatus Desulfatibia</taxon>
    </lineage>
</organism>
<evidence type="ECO:0000313" key="7">
    <source>
        <dbReference type="EMBL" id="MBC8361837.1"/>
    </source>
</evidence>
<sequence>MGSDSDLKIMQATATVLEQFQIPFEMTVASAHRSPQRAAEFASSARARGIKVIVAGAGHAAHLAGTMAAYTSLPVIGVPIDSSCLQGLDALLSTVQMPPGVPVATVSIGKPGAHNAGILAAQILALSDPKLANRLEVFKKEIAEDVAQKAQQLTINQ</sequence>
<dbReference type="HAMAP" id="MF_01929">
    <property type="entry name" value="PurE_classI"/>
    <property type="match status" value="1"/>
</dbReference>
<comment type="function">
    <text evidence="3 4">Catalyzes the conversion of N5-carboxyaminoimidazole ribonucleotide (N5-CAIR) to 4-carboxy-5-aminoimidazole ribonucleotide (CAIR).</text>
</comment>
<dbReference type="SUPFAM" id="SSF52255">
    <property type="entry name" value="N5-CAIR mutase (phosphoribosylaminoimidazole carboxylase, PurE)"/>
    <property type="match status" value="1"/>
</dbReference>
<dbReference type="GO" id="GO:0006189">
    <property type="term" value="P:'de novo' IMP biosynthetic process"/>
    <property type="evidence" value="ECO:0007669"/>
    <property type="project" value="UniProtKB-UniRule"/>
</dbReference>
<comment type="pathway">
    <text evidence="3 4">Purine metabolism; IMP biosynthesis via de novo pathway; 5-amino-1-(5-phospho-D-ribosyl)imidazole-4-carboxylate from 5-amino-1-(5-phospho-D-ribosyl)imidazole (N5-CAIR route): step 2/2.</text>
</comment>
<comment type="catalytic activity">
    <reaction evidence="3 4">
        <text>5-carboxyamino-1-(5-phospho-D-ribosyl)imidazole + H(+) = 5-amino-1-(5-phospho-D-ribosyl)imidazole-4-carboxylate</text>
        <dbReference type="Rhea" id="RHEA:13193"/>
        <dbReference type="ChEBI" id="CHEBI:15378"/>
        <dbReference type="ChEBI" id="CHEBI:58730"/>
        <dbReference type="ChEBI" id="CHEBI:77657"/>
        <dbReference type="EC" id="5.4.99.18"/>
    </reaction>
</comment>
<keyword evidence="2 3" id="KW-0413">Isomerase</keyword>
<evidence type="ECO:0000256" key="5">
    <source>
        <dbReference type="PIRSR" id="PIRSR001338-1"/>
    </source>
</evidence>
<keyword evidence="1 3" id="KW-0658">Purine biosynthesis</keyword>
<evidence type="ECO:0000256" key="4">
    <source>
        <dbReference type="PIRNR" id="PIRNR001338"/>
    </source>
</evidence>
<dbReference type="EC" id="5.4.99.18" evidence="3 4"/>
<dbReference type="AlphaFoldDB" id="A0A8J6TJ44"/>
<comment type="similarity">
    <text evidence="3">Belongs to the AIR carboxylase family. Class I subfamily.</text>
</comment>
<evidence type="ECO:0000256" key="3">
    <source>
        <dbReference type="HAMAP-Rule" id="MF_01929"/>
    </source>
</evidence>
<gene>
    <name evidence="3 7" type="primary">purE</name>
    <name evidence="7" type="ORF">H8E23_10605</name>
</gene>
<dbReference type="InterPro" id="IPR000031">
    <property type="entry name" value="PurE_dom"/>
</dbReference>
<proteinExistence type="inferred from homology"/>
<comment type="caution">
    <text evidence="7">The sequence shown here is derived from an EMBL/GenBank/DDBJ whole genome shotgun (WGS) entry which is preliminary data.</text>
</comment>
<reference evidence="7 8" key="1">
    <citation type="submission" date="2020-08" db="EMBL/GenBank/DDBJ databases">
        <title>Bridging the membrane lipid divide: bacteria of the FCB group superphylum have the potential to synthesize archaeal ether lipids.</title>
        <authorList>
            <person name="Villanueva L."/>
            <person name="Von Meijenfeldt F.A.B."/>
            <person name="Westbye A.B."/>
            <person name="Yadav S."/>
            <person name="Hopmans E.C."/>
            <person name="Dutilh B.E."/>
            <person name="Sinninghe Damste J.S."/>
        </authorList>
    </citation>
    <scope>NUCLEOTIDE SEQUENCE [LARGE SCALE GENOMIC DNA]</scope>
    <source>
        <strain evidence="7">NIOZ-UU30</strain>
    </source>
</reference>
<evidence type="ECO:0000259" key="6">
    <source>
        <dbReference type="SMART" id="SM01001"/>
    </source>
</evidence>
<dbReference type="PANTHER" id="PTHR23046:SF2">
    <property type="entry name" value="PHOSPHORIBOSYLAMINOIMIDAZOLE CARBOXYLASE"/>
    <property type="match status" value="1"/>
</dbReference>
<evidence type="ECO:0000256" key="2">
    <source>
        <dbReference type="ARBA" id="ARBA00023235"/>
    </source>
</evidence>